<sequence>MDLVASVPLALMGQRGAGAGSPVWPSGAGSGRLGSRLVLKWPPGQQGWRWPPGAGAGGGLLGSRAGAGLLGSWAGAGSGLLGSGDCGGVLLGSGDDGGGLLGSGDDGGGLLGSWAGAGCGLLGSGDDGSLRRHAALPRLADFLVALPHLGRCRSGLHTSTCTPGSGFGGWSLPPLPPGTGQLLMFDRCVYFELSNVVVFWRCMRILSAAVCTANGIPRLKDRRVDSCVVIVWAYFCWRDGGGFVFASLSLTFGVADLCGCLNFVGFRAGGRNSCGGIPLLRQCVGGLLHGGKPLLPPML</sequence>
<evidence type="ECO:0000313" key="1">
    <source>
        <dbReference type="EMBL" id="KAJ1143163.1"/>
    </source>
</evidence>
<dbReference type="AlphaFoldDB" id="A0AAV7QXF5"/>
<gene>
    <name evidence="1" type="ORF">NDU88_009474</name>
</gene>
<protein>
    <submittedName>
        <fullName evidence="1">Uncharacterized protein</fullName>
    </submittedName>
</protein>
<organism evidence="1 2">
    <name type="scientific">Pleurodeles waltl</name>
    <name type="common">Iberian ribbed newt</name>
    <dbReference type="NCBI Taxonomy" id="8319"/>
    <lineage>
        <taxon>Eukaryota</taxon>
        <taxon>Metazoa</taxon>
        <taxon>Chordata</taxon>
        <taxon>Craniata</taxon>
        <taxon>Vertebrata</taxon>
        <taxon>Euteleostomi</taxon>
        <taxon>Amphibia</taxon>
        <taxon>Batrachia</taxon>
        <taxon>Caudata</taxon>
        <taxon>Salamandroidea</taxon>
        <taxon>Salamandridae</taxon>
        <taxon>Pleurodelinae</taxon>
        <taxon>Pleurodeles</taxon>
    </lineage>
</organism>
<proteinExistence type="predicted"/>
<comment type="caution">
    <text evidence="1">The sequence shown here is derived from an EMBL/GenBank/DDBJ whole genome shotgun (WGS) entry which is preliminary data.</text>
</comment>
<evidence type="ECO:0000313" key="2">
    <source>
        <dbReference type="Proteomes" id="UP001066276"/>
    </source>
</evidence>
<reference evidence="1" key="1">
    <citation type="journal article" date="2022" name="bioRxiv">
        <title>Sequencing and chromosome-scale assembly of the giantPleurodeles waltlgenome.</title>
        <authorList>
            <person name="Brown T."/>
            <person name="Elewa A."/>
            <person name="Iarovenko S."/>
            <person name="Subramanian E."/>
            <person name="Araus A.J."/>
            <person name="Petzold A."/>
            <person name="Susuki M."/>
            <person name="Suzuki K.-i.T."/>
            <person name="Hayashi T."/>
            <person name="Toyoda A."/>
            <person name="Oliveira C."/>
            <person name="Osipova E."/>
            <person name="Leigh N.D."/>
            <person name="Simon A."/>
            <person name="Yun M.H."/>
        </authorList>
    </citation>
    <scope>NUCLEOTIDE SEQUENCE</scope>
    <source>
        <strain evidence="1">20211129_DDA</strain>
        <tissue evidence="1">Liver</tissue>
    </source>
</reference>
<dbReference type="Proteomes" id="UP001066276">
    <property type="component" value="Chromosome 6"/>
</dbReference>
<accession>A0AAV7QXF5</accession>
<keyword evidence="2" id="KW-1185">Reference proteome</keyword>
<dbReference type="EMBL" id="JANPWB010000010">
    <property type="protein sequence ID" value="KAJ1143163.1"/>
    <property type="molecule type" value="Genomic_DNA"/>
</dbReference>
<name>A0AAV7QXF5_PLEWA</name>